<comment type="caution">
    <text evidence="2">The sequence shown here is derived from an EMBL/GenBank/DDBJ whole genome shotgun (WGS) entry which is preliminary data.</text>
</comment>
<dbReference type="SUPFAM" id="SSF53335">
    <property type="entry name" value="S-adenosyl-L-methionine-dependent methyltransferases"/>
    <property type="match status" value="1"/>
</dbReference>
<dbReference type="AlphaFoldDB" id="A0A4R6FDJ4"/>
<reference evidence="2 3" key="1">
    <citation type="submission" date="2019-03" db="EMBL/GenBank/DDBJ databases">
        <title>Genomic Encyclopedia of Type Strains, Phase IV (KMG-IV): sequencing the most valuable type-strain genomes for metagenomic binning, comparative biology and taxonomic classification.</title>
        <authorList>
            <person name="Goeker M."/>
        </authorList>
    </citation>
    <scope>NUCLEOTIDE SEQUENCE [LARGE SCALE GENOMIC DNA]</scope>
    <source>
        <strain evidence="2 3">DSM 25059</strain>
    </source>
</reference>
<dbReference type="GO" id="GO:0032259">
    <property type="term" value="P:methylation"/>
    <property type="evidence" value="ECO:0007669"/>
    <property type="project" value="UniProtKB-KW"/>
</dbReference>
<dbReference type="RefSeq" id="WP_133496671.1">
    <property type="nucleotide sequence ID" value="NZ_BMLU01000012.1"/>
</dbReference>
<dbReference type="Gene3D" id="3.40.50.150">
    <property type="entry name" value="Vaccinia Virus protein VP39"/>
    <property type="match status" value="1"/>
</dbReference>
<dbReference type="OrthoDB" id="5298787at2"/>
<keyword evidence="2" id="KW-0489">Methyltransferase</keyword>
<evidence type="ECO:0000259" key="1">
    <source>
        <dbReference type="Pfam" id="PF13847"/>
    </source>
</evidence>
<dbReference type="CDD" id="cd02440">
    <property type="entry name" value="AdoMet_MTases"/>
    <property type="match status" value="1"/>
</dbReference>
<gene>
    <name evidence="2" type="ORF">EV664_11397</name>
</gene>
<proteinExistence type="predicted"/>
<dbReference type="GO" id="GO:0008168">
    <property type="term" value="F:methyltransferase activity"/>
    <property type="evidence" value="ECO:0007669"/>
    <property type="project" value="UniProtKB-KW"/>
</dbReference>
<keyword evidence="2" id="KW-0808">Transferase</keyword>
<accession>A0A4R6FDJ4</accession>
<protein>
    <submittedName>
        <fullName evidence="2">S-adenosylmethionine-diacylgycerolhomoserine-N-methyltransferase</fullName>
    </submittedName>
</protein>
<organism evidence="2 3">
    <name type="scientific">Stakelama pacifica</name>
    <dbReference type="NCBI Taxonomy" id="517720"/>
    <lineage>
        <taxon>Bacteria</taxon>
        <taxon>Pseudomonadati</taxon>
        <taxon>Pseudomonadota</taxon>
        <taxon>Alphaproteobacteria</taxon>
        <taxon>Sphingomonadales</taxon>
        <taxon>Sphingomonadaceae</taxon>
        <taxon>Stakelama</taxon>
    </lineage>
</organism>
<dbReference type="InterPro" id="IPR029063">
    <property type="entry name" value="SAM-dependent_MTases_sf"/>
</dbReference>
<keyword evidence="3" id="KW-1185">Reference proteome</keyword>
<dbReference type="EMBL" id="SNWD01000013">
    <property type="protein sequence ID" value="TDN79319.1"/>
    <property type="molecule type" value="Genomic_DNA"/>
</dbReference>
<evidence type="ECO:0000313" key="2">
    <source>
        <dbReference type="EMBL" id="TDN79319.1"/>
    </source>
</evidence>
<dbReference type="PANTHER" id="PTHR47473:SF1">
    <property type="entry name" value="METHYLTRANSFERASE DOMAIN-CONTAINING PROTEIN"/>
    <property type="match status" value="1"/>
</dbReference>
<feature type="domain" description="Methyltransferase" evidence="1">
    <location>
        <begin position="44"/>
        <end position="168"/>
    </location>
</feature>
<sequence length="217" mass="24187">MSEGAGGHAGHMDAIYRTQRHFYDLTRKYYLLGRDALIRDLRPDPGARVLEVGCGTARNLIAAAQYWPLGEFYGFDISAAMLETARANVARKRLSDRIRLAQGDATADTGPALFDVPRFDRVFMSYTLSMIPDWQAAIRLAAQSVGEGGALHIVDFGQQEQLPGAFRAGLFAWLDKFDVTPRADLRDTLEDIAREEGMTCRFTAKYRGYAWAATLSR</sequence>
<evidence type="ECO:0000313" key="3">
    <source>
        <dbReference type="Proteomes" id="UP000295493"/>
    </source>
</evidence>
<dbReference type="InterPro" id="IPR025714">
    <property type="entry name" value="Methyltranfer_dom"/>
</dbReference>
<dbReference type="Pfam" id="PF13847">
    <property type="entry name" value="Methyltransf_31"/>
    <property type="match status" value="1"/>
</dbReference>
<dbReference type="PANTHER" id="PTHR47473">
    <property type="entry name" value="BTA1P"/>
    <property type="match status" value="1"/>
</dbReference>
<name>A0A4R6FDJ4_9SPHN</name>
<dbReference type="Proteomes" id="UP000295493">
    <property type="component" value="Unassembled WGS sequence"/>
</dbReference>